<name>A0A6J5LCL6_9CAUD</name>
<protein>
    <recommendedName>
        <fullName evidence="3">Holin of 3TMs, for gene-transfer release</fullName>
    </recommendedName>
</protein>
<organism evidence="2">
    <name type="scientific">uncultured Caudovirales phage</name>
    <dbReference type="NCBI Taxonomy" id="2100421"/>
    <lineage>
        <taxon>Viruses</taxon>
        <taxon>Duplodnaviria</taxon>
        <taxon>Heunggongvirae</taxon>
        <taxon>Uroviricota</taxon>
        <taxon>Caudoviricetes</taxon>
        <taxon>Peduoviridae</taxon>
        <taxon>Maltschvirus</taxon>
        <taxon>Maltschvirus maltsch</taxon>
    </lineage>
</organism>
<feature type="transmembrane region" description="Helical" evidence="1">
    <location>
        <begin position="76"/>
        <end position="95"/>
    </location>
</feature>
<evidence type="ECO:0000256" key="1">
    <source>
        <dbReference type="SAM" id="Phobius"/>
    </source>
</evidence>
<dbReference type="EMBL" id="LR796234">
    <property type="protein sequence ID" value="CAB4129459.1"/>
    <property type="molecule type" value="Genomic_DNA"/>
</dbReference>
<sequence length="128" mass="13990">MFSGLASLIFPALMPTLADGVRGLFAKFSGGAGGTPQNVDERIKLMEAETARLQALAEIDKPSGEPSRWVTDMRSSFRYIAILTIWIATIIAVFTPTVPQNITLMMLDLSGACMSFVIGERMYLTLKK</sequence>
<proteinExistence type="predicted"/>
<keyword evidence="1" id="KW-1133">Transmembrane helix</keyword>
<evidence type="ECO:0000313" key="2">
    <source>
        <dbReference type="EMBL" id="CAB4129459.1"/>
    </source>
</evidence>
<keyword evidence="1" id="KW-0812">Transmembrane</keyword>
<accession>A0A6J5LCL6</accession>
<feature type="transmembrane region" description="Helical" evidence="1">
    <location>
        <begin position="102"/>
        <end position="119"/>
    </location>
</feature>
<gene>
    <name evidence="2" type="ORF">UFOVP118_65</name>
</gene>
<reference evidence="2" key="1">
    <citation type="submission" date="2020-04" db="EMBL/GenBank/DDBJ databases">
        <authorList>
            <person name="Chiriac C."/>
            <person name="Salcher M."/>
            <person name="Ghai R."/>
            <person name="Kavagutti S V."/>
        </authorList>
    </citation>
    <scope>NUCLEOTIDE SEQUENCE</scope>
</reference>
<evidence type="ECO:0008006" key="3">
    <source>
        <dbReference type="Google" id="ProtNLM"/>
    </source>
</evidence>
<keyword evidence="1" id="KW-0472">Membrane</keyword>